<evidence type="ECO:0000256" key="5">
    <source>
        <dbReference type="ARBA" id="ARBA00023136"/>
    </source>
</evidence>
<dbReference type="Proteomes" id="UP000636709">
    <property type="component" value="Unassembled WGS sequence"/>
</dbReference>
<proteinExistence type="inferred from homology"/>
<dbReference type="Gramene" id="Dexi8A01G0004170.1">
    <property type="protein sequence ID" value="Dexi8A01G0004170.1:cds"/>
    <property type="gene ID" value="Dexi8A01G0004170"/>
</dbReference>
<feature type="transmembrane region" description="Helical" evidence="7">
    <location>
        <begin position="33"/>
        <end position="52"/>
    </location>
</feature>
<keyword evidence="4 7" id="KW-1133">Transmembrane helix</keyword>
<accession>A0A834ZZH9</accession>
<keyword evidence="3 7" id="KW-0812">Transmembrane</keyword>
<name>A0A834ZZH9_9POAL</name>
<dbReference type="PANTHER" id="PTHR31621">
    <property type="entry name" value="PROTEIN DMP3"/>
    <property type="match status" value="1"/>
</dbReference>
<feature type="transmembrane region" description="Helical" evidence="7">
    <location>
        <begin position="340"/>
        <end position="360"/>
    </location>
</feature>
<evidence type="ECO:0000313" key="9">
    <source>
        <dbReference type="Proteomes" id="UP000636709"/>
    </source>
</evidence>
<organism evidence="8 9">
    <name type="scientific">Digitaria exilis</name>
    <dbReference type="NCBI Taxonomy" id="1010633"/>
    <lineage>
        <taxon>Eukaryota</taxon>
        <taxon>Viridiplantae</taxon>
        <taxon>Streptophyta</taxon>
        <taxon>Embryophyta</taxon>
        <taxon>Tracheophyta</taxon>
        <taxon>Spermatophyta</taxon>
        <taxon>Magnoliopsida</taxon>
        <taxon>Liliopsida</taxon>
        <taxon>Poales</taxon>
        <taxon>Poaceae</taxon>
        <taxon>PACMAD clade</taxon>
        <taxon>Panicoideae</taxon>
        <taxon>Panicodae</taxon>
        <taxon>Paniceae</taxon>
        <taxon>Anthephorinae</taxon>
        <taxon>Digitaria</taxon>
    </lineage>
</organism>
<evidence type="ECO:0000313" key="8">
    <source>
        <dbReference type="EMBL" id="KAF8641949.1"/>
    </source>
</evidence>
<feature type="transmembrane region" description="Helical" evidence="7">
    <location>
        <begin position="372"/>
        <end position="394"/>
    </location>
</feature>
<feature type="region of interest" description="Disordered" evidence="6">
    <location>
        <begin position="1"/>
        <end position="33"/>
    </location>
</feature>
<dbReference type="Pfam" id="PF05078">
    <property type="entry name" value="DUF679"/>
    <property type="match status" value="2"/>
</dbReference>
<evidence type="ECO:0000256" key="2">
    <source>
        <dbReference type="ARBA" id="ARBA00008707"/>
    </source>
</evidence>
<dbReference type="GO" id="GO:0005737">
    <property type="term" value="C:cytoplasm"/>
    <property type="evidence" value="ECO:0007669"/>
    <property type="project" value="UniProtKB-ARBA"/>
</dbReference>
<dbReference type="PANTHER" id="PTHR31621:SF27">
    <property type="entry name" value="OS01G0368500 PROTEIN"/>
    <property type="match status" value="1"/>
</dbReference>
<comment type="similarity">
    <text evidence="2">Belongs to the plant DMP1 protein family.</text>
</comment>
<dbReference type="AlphaFoldDB" id="A0A834ZZH9"/>
<evidence type="ECO:0000256" key="1">
    <source>
        <dbReference type="ARBA" id="ARBA00004141"/>
    </source>
</evidence>
<keyword evidence="9" id="KW-1185">Reference proteome</keyword>
<protein>
    <submittedName>
        <fullName evidence="8">Uncharacterized protein</fullName>
    </submittedName>
</protein>
<comment type="subcellular location">
    <subcellularLocation>
        <location evidence="1">Membrane</location>
        <topology evidence="1">Multi-pass membrane protein</topology>
    </subcellularLocation>
</comment>
<feature type="transmembrane region" description="Helical" evidence="7">
    <location>
        <begin position="140"/>
        <end position="157"/>
    </location>
</feature>
<dbReference type="EMBL" id="JACEFO010003304">
    <property type="protein sequence ID" value="KAF8641949.1"/>
    <property type="molecule type" value="Genomic_DNA"/>
</dbReference>
<comment type="caution">
    <text evidence="8">The sequence shown here is derived from an EMBL/GenBank/DDBJ whole genome shotgun (WGS) entry which is preliminary data.</text>
</comment>
<reference evidence="8" key="1">
    <citation type="submission" date="2020-07" db="EMBL/GenBank/DDBJ databases">
        <title>Genome sequence and genetic diversity analysis of an under-domesticated orphan crop, white fonio (Digitaria exilis).</title>
        <authorList>
            <person name="Bennetzen J.L."/>
            <person name="Chen S."/>
            <person name="Ma X."/>
            <person name="Wang X."/>
            <person name="Yssel A.E.J."/>
            <person name="Chaluvadi S.R."/>
            <person name="Johnson M."/>
            <person name="Gangashetty P."/>
            <person name="Hamidou F."/>
            <person name="Sanogo M.D."/>
            <person name="Zwaenepoel A."/>
            <person name="Wallace J."/>
            <person name="Van De Peer Y."/>
            <person name="Van Deynze A."/>
        </authorList>
    </citation>
    <scope>NUCLEOTIDE SEQUENCE</scope>
    <source>
        <tissue evidence="8">Leaves</tissue>
    </source>
</reference>
<dbReference type="InterPro" id="IPR007770">
    <property type="entry name" value="DMP"/>
</dbReference>
<feature type="transmembrane region" description="Helical" evidence="7">
    <location>
        <begin position="270"/>
        <end position="289"/>
    </location>
</feature>
<sequence>MAAAPGDGNKVVPSSSDGAAPTKKKQPRFSSKSVGTAASLSKLLPAGTTLAFQTMAPSFTKGGECSDHDVNFVFTWGLISFLTTLCAALCFTDSVTDKHGHSYYGVATPTGFKLFNHDMRSLELAESRCSLMRKKRMKPLDFLHAVVSAAVFVAIALCDAGVQKCLIPKGSQPWKDFLAHLPLAVGFLASFLLVIFPSERKGIGEDDSFWPGVSDGDDDKSKTKRRLFDKSLGTVATLSRLLPTGTTLAFQTLAPSFANGGRCQRHGVNFYFTWGLIVFLTVLCAALSFTDSVTDEHGHTYYGVAVPNGFRLFDHHHPEESNNTWMQTLNEGKRMKKRDWVHAIVSAAVFVAIAFCDAGVQGCLVPEESKQWRQFLTLLPLGVGLVASFVFVIFPSERKGIGEESGWTADDEHEGSNGGNTAGPPKAPQTNSSSLKVHAMGGGITQVAPSSAAAFDQQLDSDAVV</sequence>
<feature type="transmembrane region" description="Helical" evidence="7">
    <location>
        <begin position="177"/>
        <end position="196"/>
    </location>
</feature>
<feature type="region of interest" description="Disordered" evidence="6">
    <location>
        <begin position="401"/>
        <end position="436"/>
    </location>
</feature>
<feature type="transmembrane region" description="Helical" evidence="7">
    <location>
        <begin position="72"/>
        <end position="91"/>
    </location>
</feature>
<gene>
    <name evidence="8" type="ORF">HU200_067664</name>
</gene>
<dbReference type="GO" id="GO:0010256">
    <property type="term" value="P:endomembrane system organization"/>
    <property type="evidence" value="ECO:0007669"/>
    <property type="project" value="TreeGrafter"/>
</dbReference>
<evidence type="ECO:0000256" key="3">
    <source>
        <dbReference type="ARBA" id="ARBA00022692"/>
    </source>
</evidence>
<dbReference type="GO" id="GO:0016020">
    <property type="term" value="C:membrane"/>
    <property type="evidence" value="ECO:0007669"/>
    <property type="project" value="UniProtKB-SubCell"/>
</dbReference>
<evidence type="ECO:0000256" key="7">
    <source>
        <dbReference type="SAM" id="Phobius"/>
    </source>
</evidence>
<evidence type="ECO:0000256" key="6">
    <source>
        <dbReference type="SAM" id="MobiDB-lite"/>
    </source>
</evidence>
<evidence type="ECO:0000256" key="4">
    <source>
        <dbReference type="ARBA" id="ARBA00022989"/>
    </source>
</evidence>
<keyword evidence="5 7" id="KW-0472">Membrane</keyword>
<dbReference type="OrthoDB" id="762629at2759"/>
<feature type="transmembrane region" description="Helical" evidence="7">
    <location>
        <begin position="232"/>
        <end position="250"/>
    </location>
</feature>